<dbReference type="EMBL" id="JBEUOH010000023">
    <property type="protein sequence ID" value="KAL0861608.1"/>
    <property type="molecule type" value="Genomic_DNA"/>
</dbReference>
<accession>A0ABR3HA04</accession>
<evidence type="ECO:0000256" key="1">
    <source>
        <dbReference type="SAM" id="MobiDB-lite"/>
    </source>
</evidence>
<evidence type="ECO:0000313" key="2">
    <source>
        <dbReference type="EMBL" id="KAL0861608.1"/>
    </source>
</evidence>
<evidence type="ECO:0008006" key="4">
    <source>
        <dbReference type="Google" id="ProtNLM"/>
    </source>
</evidence>
<gene>
    <name evidence="2" type="ORF">ABMA27_009107</name>
</gene>
<keyword evidence="3" id="KW-1185">Reference proteome</keyword>
<name>A0ABR3HA04_LOXSC</name>
<organism evidence="2 3">
    <name type="scientific">Loxostege sticticalis</name>
    <name type="common">Beet webworm moth</name>
    <dbReference type="NCBI Taxonomy" id="481309"/>
    <lineage>
        <taxon>Eukaryota</taxon>
        <taxon>Metazoa</taxon>
        <taxon>Ecdysozoa</taxon>
        <taxon>Arthropoda</taxon>
        <taxon>Hexapoda</taxon>
        <taxon>Insecta</taxon>
        <taxon>Pterygota</taxon>
        <taxon>Neoptera</taxon>
        <taxon>Endopterygota</taxon>
        <taxon>Lepidoptera</taxon>
        <taxon>Glossata</taxon>
        <taxon>Ditrysia</taxon>
        <taxon>Pyraloidea</taxon>
        <taxon>Crambidae</taxon>
        <taxon>Pyraustinae</taxon>
        <taxon>Loxostege</taxon>
    </lineage>
</organism>
<proteinExistence type="predicted"/>
<comment type="caution">
    <text evidence="2">The sequence shown here is derived from an EMBL/GenBank/DDBJ whole genome shotgun (WGS) entry which is preliminary data.</text>
</comment>
<reference evidence="2 3" key="1">
    <citation type="submission" date="2024-06" db="EMBL/GenBank/DDBJ databases">
        <title>A chromosome-level genome assembly of beet webworm, Loxostege sticticalis.</title>
        <authorList>
            <person name="Zhang Y."/>
        </authorList>
    </citation>
    <scope>NUCLEOTIDE SEQUENCE [LARGE SCALE GENOMIC DNA]</scope>
    <source>
        <strain evidence="2">AQ026</strain>
        <tissue evidence="2">Whole body</tissue>
    </source>
</reference>
<sequence>MKRTSFTEFTIMVEFMERFGDLSKPSGGPHGRQHNIAKWKELTTKCGVTLKMVQKKAAKLRNSMRGTGGGPTLNICLTDLEKRVMAIIGEQAATGMQVPEVGFEQDDLAEQTPRIKQESGDININVIDEDCNLPGTSEDPITFSTQNIAIPMPSPPATTPEPHWTPPPPKKRKTTKNSAAANAFIQCERERDEKYIPLERERIRQRDTELQ</sequence>
<feature type="region of interest" description="Disordered" evidence="1">
    <location>
        <begin position="152"/>
        <end position="181"/>
    </location>
</feature>
<dbReference type="Proteomes" id="UP001549920">
    <property type="component" value="Unassembled WGS sequence"/>
</dbReference>
<feature type="compositionally biased region" description="Pro residues" evidence="1">
    <location>
        <begin position="152"/>
        <end position="168"/>
    </location>
</feature>
<protein>
    <recommendedName>
        <fullName evidence="4">Regulatory protein zeste</fullName>
    </recommendedName>
</protein>
<evidence type="ECO:0000313" key="3">
    <source>
        <dbReference type="Proteomes" id="UP001549920"/>
    </source>
</evidence>